<proteinExistence type="predicted"/>
<keyword evidence="1" id="KW-0472">Membrane</keyword>
<keyword evidence="3" id="KW-1185">Reference proteome</keyword>
<reference evidence="2 3" key="1">
    <citation type="submission" date="2023-09" db="EMBL/GenBank/DDBJ databases">
        <authorList>
            <person name="Rey-Velasco X."/>
        </authorList>
    </citation>
    <scope>NUCLEOTIDE SEQUENCE [LARGE SCALE GENOMIC DNA]</scope>
    <source>
        <strain evidence="2 3">W345</strain>
    </source>
</reference>
<dbReference type="PANTHER" id="PTHR38684:SF1">
    <property type="entry name" value="PROTEIN AMPE"/>
    <property type="match status" value="1"/>
</dbReference>
<dbReference type="InterPro" id="IPR031347">
    <property type="entry name" value="AmpE"/>
</dbReference>
<evidence type="ECO:0000313" key="3">
    <source>
        <dbReference type="Proteomes" id="UP001254608"/>
    </source>
</evidence>
<dbReference type="PANTHER" id="PTHR38684">
    <property type="entry name" value="PROTEIN AMPE"/>
    <property type="match status" value="1"/>
</dbReference>
<keyword evidence="1" id="KW-0812">Transmembrane</keyword>
<dbReference type="Proteomes" id="UP001254608">
    <property type="component" value="Unassembled WGS sequence"/>
</dbReference>
<dbReference type="Pfam" id="PF17113">
    <property type="entry name" value="AmpE"/>
    <property type="match status" value="1"/>
</dbReference>
<organism evidence="2 3">
    <name type="scientific">Banduia mediterranea</name>
    <dbReference type="NCBI Taxonomy" id="3075609"/>
    <lineage>
        <taxon>Bacteria</taxon>
        <taxon>Pseudomonadati</taxon>
        <taxon>Pseudomonadota</taxon>
        <taxon>Gammaproteobacteria</taxon>
        <taxon>Nevskiales</taxon>
        <taxon>Algiphilaceae</taxon>
        <taxon>Banduia</taxon>
    </lineage>
</organism>
<comment type="caution">
    <text evidence="2">The sequence shown here is derived from an EMBL/GenBank/DDBJ whole genome shotgun (WGS) entry which is preliminary data.</text>
</comment>
<feature type="transmembrane region" description="Helical" evidence="1">
    <location>
        <begin position="268"/>
        <end position="285"/>
    </location>
</feature>
<dbReference type="EMBL" id="JAVRIC010000001">
    <property type="protein sequence ID" value="MDT0495796.1"/>
    <property type="molecule type" value="Genomic_DNA"/>
</dbReference>
<sequence length="286" mass="30814">MTLLGILLALALERLLSQTLPLGRPTLPGLLISRAGDAAWLQSAWLPPLLLAIPVLLTGYVDLLIHGPLLQTLLSVVILVLCLGPRDLSDDVRALMAAREAGDQRRSDALAQTLLHSVEDYGQRRSLLGALFVQSHERLFGVLLWFFLLGPAGAVLYRAASRLPRIWHEIQPGGAAELAAMRLHAAAAWWTARVVALLFGLSGSLDDALAAWRRVGERATDWRERTWDVLAGVAVAALSSEPEDGDGPALPSTLDEVLREVLALQNRALLILLAAFAAFTAGGFIV</sequence>
<dbReference type="InterPro" id="IPR052966">
    <property type="entry name" value="Beta-lactamase_Reg"/>
</dbReference>
<gene>
    <name evidence="2" type="primary">ampE</name>
    <name evidence="2" type="ORF">RM530_00230</name>
</gene>
<protein>
    <submittedName>
        <fullName evidence="2">Regulatory signaling modulator protein AmpE</fullName>
    </submittedName>
</protein>
<evidence type="ECO:0000256" key="1">
    <source>
        <dbReference type="SAM" id="Phobius"/>
    </source>
</evidence>
<dbReference type="RefSeq" id="WP_311363190.1">
    <property type="nucleotide sequence ID" value="NZ_JAVRIC010000001.1"/>
</dbReference>
<accession>A0ABU2WES8</accession>
<evidence type="ECO:0000313" key="2">
    <source>
        <dbReference type="EMBL" id="MDT0495796.1"/>
    </source>
</evidence>
<keyword evidence="1" id="KW-1133">Transmembrane helix</keyword>
<feature type="transmembrane region" description="Helical" evidence="1">
    <location>
        <begin position="139"/>
        <end position="157"/>
    </location>
</feature>
<name>A0ABU2WES8_9GAMM</name>